<dbReference type="InterPro" id="IPR036005">
    <property type="entry name" value="Creatinase/aminopeptidase-like"/>
</dbReference>
<evidence type="ECO:0000259" key="1">
    <source>
        <dbReference type="Pfam" id="PF00557"/>
    </source>
</evidence>
<dbReference type="Gene3D" id="3.90.230.10">
    <property type="entry name" value="Creatinase/methionine aminopeptidase superfamily"/>
    <property type="match status" value="1"/>
</dbReference>
<dbReference type="InterPro" id="IPR050659">
    <property type="entry name" value="Peptidase_M24B"/>
</dbReference>
<evidence type="ECO:0000313" key="3">
    <source>
        <dbReference type="Proteomes" id="UP000593591"/>
    </source>
</evidence>
<sequence>MDKIEEVKEYLRQEKKDAWIMVDYENRNSTLVSFLGNKMLTRKIFLVIPREGRPYLITHSIDTVFLNVEDVTSRFDLKVYHTWKEMLALEKELFAPYQEVIMDISEYGLLPRVSLADYGSVDYIKKLGINISSSGDILERFSALYDQKAYEGQVLACNKALQIKDEAFNLIREDILSQGYSDEYRIQKFICDRFHEEGMVYDDPAIVAVNTNASNPHYGPTQDIHSPIHEGDVVLIDMWAKLDREDGVYADITWMGYVGESVPANVEERFQILRKAIDDSFDFIKKNLPLRRVEGYEVDDVSREVVSKAGYGKYFTHRTGHNIAIDVSPHGPGVNIDNYESHDTRAIIPGVTFSLEPGIYAPDFGMRVETDVYIDENKNPVMVGGRQEHVIAIMKKSN</sequence>
<evidence type="ECO:0000313" key="2">
    <source>
        <dbReference type="EMBL" id="QOS38945.1"/>
    </source>
</evidence>
<proteinExistence type="predicted"/>
<dbReference type="SUPFAM" id="SSF55920">
    <property type="entry name" value="Creatinase/aminopeptidase"/>
    <property type="match status" value="1"/>
</dbReference>
<dbReference type="AlphaFoldDB" id="A0A7M1XJ19"/>
<reference evidence="2 3" key="1">
    <citation type="submission" date="2018-08" db="EMBL/GenBank/DDBJ databases">
        <title>The first complete genome of Treponema rectale (CHPAT), a commensal spirochete of the bovine rectum.</title>
        <authorList>
            <person name="Staton G.J."/>
            <person name="Clegg S.R."/>
            <person name="Carter S.D."/>
            <person name="Radford A.D."/>
            <person name="Darby A."/>
            <person name="Hall N."/>
            <person name="Birtles R.J."/>
            <person name="Evans N.J."/>
        </authorList>
    </citation>
    <scope>NUCLEOTIDE SEQUENCE [LARGE SCALE GENOMIC DNA]</scope>
    <source>
        <strain evidence="2 3">CHPA</strain>
    </source>
</reference>
<protein>
    <submittedName>
        <fullName evidence="2">Aminopeptidase P family protein</fullName>
    </submittedName>
</protein>
<dbReference type="Proteomes" id="UP000593591">
    <property type="component" value="Chromosome"/>
</dbReference>
<dbReference type="PANTHER" id="PTHR46112">
    <property type="entry name" value="AMINOPEPTIDASE"/>
    <property type="match status" value="1"/>
</dbReference>
<dbReference type="Pfam" id="PF00557">
    <property type="entry name" value="Peptidase_M24"/>
    <property type="match status" value="1"/>
</dbReference>
<dbReference type="GO" id="GO:0004177">
    <property type="term" value="F:aminopeptidase activity"/>
    <property type="evidence" value="ECO:0007669"/>
    <property type="project" value="UniProtKB-KW"/>
</dbReference>
<keyword evidence="2" id="KW-0645">Protease</keyword>
<keyword evidence="2" id="KW-0378">Hydrolase</keyword>
<dbReference type="KEGG" id="trc:DYE49_00125"/>
<dbReference type="InterPro" id="IPR000994">
    <property type="entry name" value="Pept_M24"/>
</dbReference>
<keyword evidence="2" id="KW-0031">Aminopeptidase</keyword>
<accession>A0A7M1XJ19</accession>
<name>A0A7M1XJ19_9SPIR</name>
<dbReference type="EMBL" id="CP031517">
    <property type="protein sequence ID" value="QOS38945.1"/>
    <property type="molecule type" value="Genomic_DNA"/>
</dbReference>
<gene>
    <name evidence="2" type="ORF">DYE49_00125</name>
</gene>
<organism evidence="2 3">
    <name type="scientific">Treponema rectale</name>
    <dbReference type="NCBI Taxonomy" id="744512"/>
    <lineage>
        <taxon>Bacteria</taxon>
        <taxon>Pseudomonadati</taxon>
        <taxon>Spirochaetota</taxon>
        <taxon>Spirochaetia</taxon>
        <taxon>Spirochaetales</taxon>
        <taxon>Treponemataceae</taxon>
        <taxon>Treponema</taxon>
    </lineage>
</organism>
<dbReference type="PANTHER" id="PTHR46112:SF3">
    <property type="entry name" value="AMINOPEPTIDASE YPDF"/>
    <property type="match status" value="1"/>
</dbReference>
<feature type="domain" description="Peptidase M24" evidence="1">
    <location>
        <begin position="158"/>
        <end position="376"/>
    </location>
</feature>